<dbReference type="InterPro" id="IPR051681">
    <property type="entry name" value="Ser/Thr_Kinases-Pseudokinases"/>
</dbReference>
<accession>A0A2Z6QSF4</accession>
<dbReference type="PROSITE" id="PS50011">
    <property type="entry name" value="PROTEIN_KINASE_DOM"/>
    <property type="match status" value="1"/>
</dbReference>
<dbReference type="AlphaFoldDB" id="A0A2Z6QSF4"/>
<gene>
    <name evidence="2" type="ORF">RclHR1_00100030</name>
</gene>
<evidence type="ECO:0000313" key="3">
    <source>
        <dbReference type="Proteomes" id="UP000247702"/>
    </source>
</evidence>
<dbReference type="InterPro" id="IPR011009">
    <property type="entry name" value="Kinase-like_dom_sf"/>
</dbReference>
<dbReference type="Gene3D" id="1.10.510.10">
    <property type="entry name" value="Transferase(Phosphotransferase) domain 1"/>
    <property type="match status" value="1"/>
</dbReference>
<reference evidence="2 3" key="1">
    <citation type="submission" date="2017-11" db="EMBL/GenBank/DDBJ databases">
        <title>The genome of Rhizophagus clarus HR1 reveals common genetic basis of auxotrophy among arbuscular mycorrhizal fungi.</title>
        <authorList>
            <person name="Kobayashi Y."/>
        </authorList>
    </citation>
    <scope>NUCLEOTIDE SEQUENCE [LARGE SCALE GENOMIC DNA]</scope>
    <source>
        <strain evidence="2 3">HR1</strain>
    </source>
</reference>
<dbReference type="SUPFAM" id="SSF56112">
    <property type="entry name" value="Protein kinase-like (PK-like)"/>
    <property type="match status" value="1"/>
</dbReference>
<proteinExistence type="predicted"/>
<dbReference type="EMBL" id="BEXD01000002">
    <property type="protein sequence ID" value="GBB83226.1"/>
    <property type="molecule type" value="Genomic_DNA"/>
</dbReference>
<dbReference type="InterPro" id="IPR000719">
    <property type="entry name" value="Prot_kinase_dom"/>
</dbReference>
<dbReference type="Pfam" id="PF07714">
    <property type="entry name" value="PK_Tyr_Ser-Thr"/>
    <property type="match status" value="1"/>
</dbReference>
<name>A0A2Z6QSF4_9GLOM</name>
<organism evidence="2 3">
    <name type="scientific">Rhizophagus clarus</name>
    <dbReference type="NCBI Taxonomy" id="94130"/>
    <lineage>
        <taxon>Eukaryota</taxon>
        <taxon>Fungi</taxon>
        <taxon>Fungi incertae sedis</taxon>
        <taxon>Mucoromycota</taxon>
        <taxon>Glomeromycotina</taxon>
        <taxon>Glomeromycetes</taxon>
        <taxon>Glomerales</taxon>
        <taxon>Glomeraceae</taxon>
        <taxon>Rhizophagus</taxon>
    </lineage>
</organism>
<protein>
    <recommendedName>
        <fullName evidence="1">Protein kinase domain-containing protein</fullName>
    </recommendedName>
</protein>
<feature type="domain" description="Protein kinase" evidence="1">
    <location>
        <begin position="627"/>
        <end position="908"/>
    </location>
</feature>
<dbReference type="Proteomes" id="UP000247702">
    <property type="component" value="Unassembled WGS sequence"/>
</dbReference>
<dbReference type="GO" id="GO:0005524">
    <property type="term" value="F:ATP binding"/>
    <property type="evidence" value="ECO:0007669"/>
    <property type="project" value="InterPro"/>
</dbReference>
<dbReference type="InterPro" id="IPR001245">
    <property type="entry name" value="Ser-Thr/Tyr_kinase_cat_dom"/>
</dbReference>
<evidence type="ECO:0000259" key="1">
    <source>
        <dbReference type="PROSITE" id="PS50011"/>
    </source>
</evidence>
<keyword evidence="3" id="KW-1185">Reference proteome</keyword>
<sequence>MECEKCGIFIHFGWCKCQINHLGDWTSGNKRIDNLIQEVQLKIKSCNDIIFEWIPYSQFDNIKESKNGLFSATWKNGPLYYNVLEKVYMRNPNKNIVLKASYDYINIIIEVKSSYRFGDLHGISQDPITKDYFIVLKNKYCVTCGKKYMITDDDLCKPCLISDLDSKNWTSGNVKIDNLIQEMQLKISSRKDTIFELIPYSQFDEIMFMSKLCLAIWKNGPLYFDVNEKKFTRNERKKVALKYVLNIQNISDEVKSYSIYHDMDNKILGISQNPDTKDYIFVLEDVYCLRCTKKYTIKDTKWCSTCKIQYSGNAIIDDLIQKIQSKIGSYETFEWIPYDQFDEIKEIEKGKVYSALWKNGSLHYDDNKNEYKRIQNENIALKCIYNLHSIINEFSKMKNHSDCKIYGISQNPDTEDYFMVLEIGYYKDCDQCTDDNLCELCRINYFKKSFTDCNNENEKIDNLIVEMQLKNRHNDIVFEWVPYNRFNNIKEMNECDFTNIYSAVWENGPSYYSKNKYIRNKNKNKRVNLKDIYKPQDITNEFLHEVKNYSDCKMYGISQNPDTKDYIIIFEDTYCEKCNKKYTDINIKSCPCHYNGNDVIDKLIGEMQLKINSHDDIVFEWVPYNRFDNIKEIGKGGFATVYSAIWRNGPLYYDNNIREYARIRDKKIALKCLHNSQNISNKFLNEVKAYSTKKYDNYIDNNILKIYGISQNPNTKDYIMILDYAEGGNFDHWTNKNYRNFDWSYKLTTLWNIVKGLKEIHQRQMVHNDFHTGNILLNVLFVNNINDNSIYISDMGLCGKVDDINQNNIYGVMPYVAPEILKGKLYTQAADIYSFGMIMYFVGTGKQPFSNYAHDKYLALNICNGIRPEINEPEIPKCYGDLMRKCWDSNPDNRPKATEILESIDLFFYSYKYDKFAFKRIVKIKKERRHYEIENQFKEAEEYRKSHLTPLDEIRRLTTHPQAFYTSRLLNPFTKDLPKDDIICNNSLEVIDFTDDEYIERDLEKQFRLKLAT</sequence>
<comment type="caution">
    <text evidence="2">The sequence shown here is derived from an EMBL/GenBank/DDBJ whole genome shotgun (WGS) entry which is preliminary data.</text>
</comment>
<dbReference type="PANTHER" id="PTHR44329">
    <property type="entry name" value="SERINE/THREONINE-PROTEIN KINASE TNNI3K-RELATED"/>
    <property type="match status" value="1"/>
</dbReference>
<evidence type="ECO:0000313" key="2">
    <source>
        <dbReference type="EMBL" id="GBB83226.1"/>
    </source>
</evidence>
<dbReference type="GO" id="GO:0004674">
    <property type="term" value="F:protein serine/threonine kinase activity"/>
    <property type="evidence" value="ECO:0007669"/>
    <property type="project" value="TreeGrafter"/>
</dbReference>